<evidence type="ECO:0008006" key="4">
    <source>
        <dbReference type="Google" id="ProtNLM"/>
    </source>
</evidence>
<organism evidence="2 3">
    <name type="scientific">Leptomonas pyrrhocoris</name>
    <name type="common">Firebug parasite</name>
    <dbReference type="NCBI Taxonomy" id="157538"/>
    <lineage>
        <taxon>Eukaryota</taxon>
        <taxon>Discoba</taxon>
        <taxon>Euglenozoa</taxon>
        <taxon>Kinetoplastea</taxon>
        <taxon>Metakinetoplastina</taxon>
        <taxon>Trypanosomatida</taxon>
        <taxon>Trypanosomatidae</taxon>
        <taxon>Leishmaniinae</taxon>
        <taxon>Leptomonas</taxon>
    </lineage>
</organism>
<dbReference type="OMA" id="CMLREHS"/>
<evidence type="ECO:0000256" key="1">
    <source>
        <dbReference type="SAM" id="Phobius"/>
    </source>
</evidence>
<dbReference type="EMBL" id="LGTL01000006">
    <property type="protein sequence ID" value="KPA81264.1"/>
    <property type="molecule type" value="Genomic_DNA"/>
</dbReference>
<dbReference type="Proteomes" id="UP000037923">
    <property type="component" value="Unassembled WGS sequence"/>
</dbReference>
<evidence type="ECO:0000313" key="3">
    <source>
        <dbReference type="Proteomes" id="UP000037923"/>
    </source>
</evidence>
<dbReference type="RefSeq" id="XP_015659703.1">
    <property type="nucleotide sequence ID" value="XM_015801083.1"/>
</dbReference>
<reference evidence="2 3" key="1">
    <citation type="submission" date="2015-07" db="EMBL/GenBank/DDBJ databases">
        <title>High-quality genome of monoxenous trypanosomatid Leptomonas pyrrhocoris.</title>
        <authorList>
            <person name="Flegontov P."/>
            <person name="Butenko A."/>
            <person name="Firsov S."/>
            <person name="Vlcek C."/>
            <person name="Logacheva M.D."/>
            <person name="Field M."/>
            <person name="Filatov D."/>
            <person name="Flegontova O."/>
            <person name="Gerasimov E."/>
            <person name="Jackson A.P."/>
            <person name="Kelly S."/>
            <person name="Opperdoes F."/>
            <person name="O'Reilly A."/>
            <person name="Votypka J."/>
            <person name="Yurchenko V."/>
            <person name="Lukes J."/>
        </authorList>
    </citation>
    <scope>NUCLEOTIDE SEQUENCE [LARGE SCALE GENOMIC DNA]</scope>
    <source>
        <strain evidence="2">H10</strain>
    </source>
</reference>
<keyword evidence="3" id="KW-1185">Reference proteome</keyword>
<sequence length="132" mass="15185">MMLVQWYTGALLCVDAYELYRLWTASPRMLSNGACWFDASSNAPMALALYTALLLCLMLARLFVLIEPLSRWMLMLETIHDGIRVLLYSALFTAKKDASQANTMLIAFAVWNTFFYGRAYYTTMVMLREHSK</sequence>
<dbReference type="OrthoDB" id="271051at2759"/>
<feature type="transmembrane region" description="Helical" evidence="1">
    <location>
        <begin position="47"/>
        <end position="66"/>
    </location>
</feature>
<proteinExistence type="predicted"/>
<dbReference type="AlphaFoldDB" id="A0A0N0DW45"/>
<keyword evidence="1" id="KW-0812">Transmembrane</keyword>
<evidence type="ECO:0000313" key="2">
    <source>
        <dbReference type="EMBL" id="KPA81264.1"/>
    </source>
</evidence>
<name>A0A0N0DW45_LEPPY</name>
<dbReference type="VEuPathDB" id="TriTrypDB:LpyrH10_06_0470"/>
<keyword evidence="1" id="KW-0472">Membrane</keyword>
<comment type="caution">
    <text evidence="2">The sequence shown here is derived from an EMBL/GenBank/DDBJ whole genome shotgun (WGS) entry which is preliminary data.</text>
</comment>
<protein>
    <recommendedName>
        <fullName evidence="4">Very-long-chain 3-oxoacyl-CoA synthase</fullName>
    </recommendedName>
</protein>
<accession>A0A0N0DW45</accession>
<dbReference type="GeneID" id="26903968"/>
<gene>
    <name evidence="2" type="ORF">ABB37_03677</name>
</gene>
<keyword evidence="1" id="KW-1133">Transmembrane helix</keyword>